<reference evidence="3 4" key="1">
    <citation type="submission" date="2016-02" db="EMBL/GenBank/DDBJ databases">
        <title>Genome sequence of Moorella mulderi DSM 14980.</title>
        <authorList>
            <person name="Poehlein A."/>
            <person name="Daniel R."/>
        </authorList>
    </citation>
    <scope>NUCLEOTIDE SEQUENCE [LARGE SCALE GENOMIC DNA]</scope>
    <source>
        <strain evidence="3 4">DSM 14980</strain>
    </source>
</reference>
<organism evidence="3 4">
    <name type="scientific">Moorella mulderi DSM 14980</name>
    <dbReference type="NCBI Taxonomy" id="1122241"/>
    <lineage>
        <taxon>Bacteria</taxon>
        <taxon>Bacillati</taxon>
        <taxon>Bacillota</taxon>
        <taxon>Clostridia</taxon>
        <taxon>Neomoorellales</taxon>
        <taxon>Neomoorellaceae</taxon>
        <taxon>Neomoorella</taxon>
    </lineage>
</organism>
<dbReference type="InterPro" id="IPR036908">
    <property type="entry name" value="RlpA-like_sf"/>
</dbReference>
<evidence type="ECO:0000256" key="1">
    <source>
        <dbReference type="ARBA" id="ARBA00022729"/>
    </source>
</evidence>
<dbReference type="Proteomes" id="UP000075670">
    <property type="component" value="Unassembled WGS sequence"/>
</dbReference>
<dbReference type="CDD" id="cd14667">
    <property type="entry name" value="3D_containing_proteins"/>
    <property type="match status" value="1"/>
</dbReference>
<comment type="caution">
    <text evidence="3">The sequence shown here is derived from an EMBL/GenBank/DDBJ whole genome shotgun (WGS) entry which is preliminary data.</text>
</comment>
<dbReference type="Pfam" id="PF06725">
    <property type="entry name" value="3D"/>
    <property type="match status" value="1"/>
</dbReference>
<dbReference type="RefSeq" id="WP_084785411.1">
    <property type="nucleotide sequence ID" value="NZ_LTBC01000001.1"/>
</dbReference>
<proteinExistence type="predicted"/>
<keyword evidence="1" id="KW-0732">Signal</keyword>
<dbReference type="AlphaFoldDB" id="A0A151B1Z0"/>
<dbReference type="Gene3D" id="2.20.230.10">
    <property type="entry name" value="Resuscitation-promoting factor rpfb"/>
    <property type="match status" value="1"/>
</dbReference>
<dbReference type="PANTHER" id="PTHR39160">
    <property type="entry name" value="CELL WALL-BINDING PROTEIN YOCH"/>
    <property type="match status" value="1"/>
</dbReference>
<dbReference type="PATRIC" id="fig|1122241.3.peg.566"/>
<accession>A0A151B1Z0</accession>
<dbReference type="PROSITE" id="PS51109">
    <property type="entry name" value="G5"/>
    <property type="match status" value="1"/>
</dbReference>
<gene>
    <name evidence="3" type="primary">yocH_1</name>
    <name evidence="3" type="ORF">MOMUL_05360</name>
</gene>
<dbReference type="Pfam" id="PF07501">
    <property type="entry name" value="G5"/>
    <property type="match status" value="1"/>
</dbReference>
<dbReference type="InterPro" id="IPR010611">
    <property type="entry name" value="3D_dom"/>
</dbReference>
<evidence type="ECO:0000313" key="3">
    <source>
        <dbReference type="EMBL" id="KYH33820.1"/>
    </source>
</evidence>
<dbReference type="InterPro" id="IPR059180">
    <property type="entry name" value="3D_YorM"/>
</dbReference>
<dbReference type="SUPFAM" id="SSF50685">
    <property type="entry name" value="Barwin-like endoglucanases"/>
    <property type="match status" value="1"/>
</dbReference>
<keyword evidence="4" id="KW-1185">Reference proteome</keyword>
<dbReference type="GO" id="GO:0019867">
    <property type="term" value="C:outer membrane"/>
    <property type="evidence" value="ECO:0007669"/>
    <property type="project" value="InterPro"/>
</dbReference>
<dbReference type="InterPro" id="IPR051933">
    <property type="entry name" value="Resuscitation_pf_RpfB"/>
</dbReference>
<dbReference type="InterPro" id="IPR011098">
    <property type="entry name" value="G5_dom"/>
</dbReference>
<dbReference type="SMART" id="SM01208">
    <property type="entry name" value="G5"/>
    <property type="match status" value="1"/>
</dbReference>
<dbReference type="PANTHER" id="PTHR39160:SF4">
    <property type="entry name" value="RESUSCITATION-PROMOTING FACTOR RPFB"/>
    <property type="match status" value="1"/>
</dbReference>
<evidence type="ECO:0000259" key="2">
    <source>
        <dbReference type="PROSITE" id="PS51109"/>
    </source>
</evidence>
<dbReference type="Gene3D" id="2.40.40.10">
    <property type="entry name" value="RlpA-like domain"/>
    <property type="match status" value="1"/>
</dbReference>
<evidence type="ECO:0000313" key="4">
    <source>
        <dbReference type="Proteomes" id="UP000075670"/>
    </source>
</evidence>
<dbReference type="GO" id="GO:0004553">
    <property type="term" value="F:hydrolase activity, hydrolyzing O-glycosyl compounds"/>
    <property type="evidence" value="ECO:0007669"/>
    <property type="project" value="InterPro"/>
</dbReference>
<protein>
    <submittedName>
        <fullName evidence="3">Cell wall-binding protein YocH</fullName>
    </submittedName>
</protein>
<feature type="domain" description="G5" evidence="2">
    <location>
        <begin position="150"/>
        <end position="230"/>
    </location>
</feature>
<dbReference type="EMBL" id="LTBC01000001">
    <property type="protein sequence ID" value="KYH33820.1"/>
    <property type="molecule type" value="Genomic_DNA"/>
</dbReference>
<dbReference type="GO" id="GO:0009254">
    <property type="term" value="P:peptidoglycan turnover"/>
    <property type="evidence" value="ECO:0007669"/>
    <property type="project" value="InterPro"/>
</dbReference>
<name>A0A151B1Z0_9FIRM</name>
<sequence>MFKMLPPSGQRPAPGRRKLLLALACLLLGLQSLLLAGWTSNRVDIFTDGSARQVATGQWYLGDSRGPTGSQVRIGDWVLPLPGAWFWPGLKLTMAGVVPVAAEIAGQPLWSQVPLPVVAGILAQEGITLGPEDRVDSNLGSNDPYQYIRVIRVENTIELHQEAVPPPLVRRPDRTLQPGKEKVVQEGRPGVRYYKYQVKKENGVEVERQLLDTWIEVQPQPRIVAYGSRAYPAVTAARAGDTLKVIATAYTHTGNRTATGIWPYRGIVAVDPRVIPLGTRLYVEGYGYAVAQDTGGLIKGNRIDIFVDSEAEAIQWGRRPVTVRILGY</sequence>